<feature type="compositionally biased region" description="Polar residues" evidence="17">
    <location>
        <begin position="845"/>
        <end position="855"/>
    </location>
</feature>
<dbReference type="InterPro" id="IPR048583">
    <property type="entry name" value="RNase_E_G_thioredoxin-like"/>
</dbReference>
<keyword evidence="11 16" id="KW-0378">Hydrolase</keyword>
<proteinExistence type="inferred from homology"/>
<feature type="compositionally biased region" description="Low complexity" evidence="17">
    <location>
        <begin position="794"/>
        <end position="818"/>
    </location>
</feature>
<dbReference type="GO" id="GO:0006364">
    <property type="term" value="P:rRNA processing"/>
    <property type="evidence" value="ECO:0007669"/>
    <property type="project" value="UniProtKB-UniRule"/>
</dbReference>
<feature type="binding site" evidence="16">
    <location>
        <position position="344"/>
    </location>
    <ligand>
        <name>Mg(2+)</name>
        <dbReference type="ChEBI" id="CHEBI:18420"/>
        <note>catalytic</note>
    </ligand>
</feature>
<evidence type="ECO:0000256" key="5">
    <source>
        <dbReference type="ARBA" id="ARBA00022552"/>
    </source>
</evidence>
<feature type="compositionally biased region" description="Basic and acidic residues" evidence="17">
    <location>
        <begin position="925"/>
        <end position="934"/>
    </location>
</feature>
<evidence type="ECO:0000256" key="17">
    <source>
        <dbReference type="SAM" id="MobiDB-lite"/>
    </source>
</evidence>
<dbReference type="PANTHER" id="PTHR30001">
    <property type="entry name" value="RIBONUCLEASE"/>
    <property type="match status" value="1"/>
</dbReference>
<evidence type="ECO:0000313" key="20">
    <source>
        <dbReference type="Proteomes" id="UP000306317"/>
    </source>
</evidence>
<comment type="similarity">
    <text evidence="1">Belongs to the RNase E/G family. RNase G subfamily.</text>
</comment>
<keyword evidence="4 16" id="KW-0997">Cell inner membrane</keyword>
<keyword evidence="3 16" id="KW-0963">Cytoplasm</keyword>
<dbReference type="InterPro" id="IPR012340">
    <property type="entry name" value="NA-bd_OB-fold"/>
</dbReference>
<dbReference type="GO" id="GO:0009898">
    <property type="term" value="C:cytoplasmic side of plasma membrane"/>
    <property type="evidence" value="ECO:0007669"/>
    <property type="project" value="UniProtKB-UniRule"/>
</dbReference>
<feature type="compositionally biased region" description="Basic and acidic residues" evidence="17">
    <location>
        <begin position="693"/>
        <end position="708"/>
    </location>
</feature>
<evidence type="ECO:0000259" key="18">
    <source>
        <dbReference type="PROSITE" id="PS50126"/>
    </source>
</evidence>
<dbReference type="PANTHER" id="PTHR30001:SF1">
    <property type="entry name" value="RIBONUCLEASE E_G-LIKE PROTEIN, CHLOROPLASTIC"/>
    <property type="match status" value="1"/>
</dbReference>
<feature type="compositionally biased region" description="Polar residues" evidence="17">
    <location>
        <begin position="629"/>
        <end position="638"/>
    </location>
</feature>
<keyword evidence="7 16" id="KW-0540">Nuclease</keyword>
<protein>
    <recommendedName>
        <fullName evidence="16">Ribonuclease E</fullName>
        <shortName evidence="16">RNase E</shortName>
        <ecNumber evidence="16">3.1.26.12</ecNumber>
    </recommendedName>
</protein>
<reference evidence="19 20" key="1">
    <citation type="submission" date="2017-02" db="EMBL/GenBank/DDBJ databases">
        <title>Whole genome sequencing of Rhodanobacter lindaniclasticus DSM 17932.</title>
        <authorList>
            <person name="Kumar S."/>
            <person name="Patil P."/>
            <person name="Patil P.B."/>
        </authorList>
    </citation>
    <scope>NUCLEOTIDE SEQUENCE [LARGE SCALE GENOMIC DNA]</scope>
    <source>
        <strain evidence="19 20">DSM 17932</strain>
    </source>
</reference>
<dbReference type="GO" id="GO:0008270">
    <property type="term" value="F:zinc ion binding"/>
    <property type="evidence" value="ECO:0007669"/>
    <property type="project" value="UniProtKB-UniRule"/>
</dbReference>
<dbReference type="GO" id="GO:0008033">
    <property type="term" value="P:tRNA processing"/>
    <property type="evidence" value="ECO:0007669"/>
    <property type="project" value="UniProtKB-UniRule"/>
</dbReference>
<feature type="compositionally biased region" description="Low complexity" evidence="17">
    <location>
        <begin position="998"/>
        <end position="1031"/>
    </location>
</feature>
<dbReference type="SMART" id="SM00316">
    <property type="entry name" value="S1"/>
    <property type="match status" value="1"/>
</dbReference>
<dbReference type="PROSITE" id="PS50126">
    <property type="entry name" value="S1"/>
    <property type="match status" value="1"/>
</dbReference>
<keyword evidence="6 16" id="KW-0819">tRNA processing</keyword>
<dbReference type="AlphaFoldDB" id="A0A4S3KG57"/>
<dbReference type="SUPFAM" id="SSF50249">
    <property type="entry name" value="Nucleic acid-binding proteins"/>
    <property type="match status" value="1"/>
</dbReference>
<gene>
    <name evidence="16" type="primary">rne</name>
    <name evidence="19" type="ORF">B1991_10050</name>
</gene>
<dbReference type="InterPro" id="IPR003029">
    <property type="entry name" value="S1_domain"/>
</dbReference>
<evidence type="ECO:0000256" key="15">
    <source>
        <dbReference type="ARBA" id="ARBA00023136"/>
    </source>
</evidence>
<feature type="compositionally biased region" description="Low complexity" evidence="17">
    <location>
        <begin position="889"/>
        <end position="918"/>
    </location>
</feature>
<feature type="domain" description="S1 motif" evidence="18">
    <location>
        <begin position="39"/>
        <end position="118"/>
    </location>
</feature>
<sequence>MKRMLINATQREELRVAIVDGQTLYDLDIEIPSREQKKSNIYKGRITRVEASLEACFVEYGAERHGFLPLKEISREYFTPGLDHHKSSIRELVKEGQEVVVQVEKEERGNKGAALTTFISLAGRYMVLMPNNPKAGGVSRRIEGEDRQALKEALDHVTVPDDVGLIVRTAGLGRDAEELQWDLDYLLTLWKSISEAAGKQKAPFLIYQESKLFIRALRDYLRSDIGEILIDDEPLYNDAREFMQQVMPNALRKLKLYQDDTPLFTRYQIETQIESAFDRQVRLPSGGSIVIDQTEALTAIDVNSSKATKGSDIEETAFNTNCEAAVEVARQARIRDAGGLIVIDFIDMDSPRHQREVEDRLKEALKLDRARVQVGRISRFGLLEMSRQRLRPSLGEATQITCPRCDGHGHIRSVESLSLSTLRLIEEHAMKDNTGQVLVQAPSSVVNFLLNEKRASVVEIELRHKVHVMIVADEKLQTPHIDIQRIREADMGEHSKPSYEMLTALPITELPKMGQALGSGEQPAVSGIVPGSPAPVREEVTPPVAARQPAPRRQAPAPRAEAAAPAGGLLTRLFGWFRNAEAAAPAPVAASGSSTGQRSRREEQGSRSSTRGTNGAQGSSARQPRRDSTSSPQSQKSGAQQQARSNRQRSNEAASRPSGQPQNQSARAERPAKPAPASELAASRPERSPQQPRPERAPRAERVAERAPADAPDDAAKAAALLAAGAVEAVPTVPGEHAADAAAEGDGGTSRRRRGRRGGRRRRRHDDAATATGSLDPTQAEALDDEDRDDPGKAPASGPATADAIAPAAPRQAATPDAQTSVPKEQPRPAPVPAEAHRAASAASTPVTSPETQATDGILSTAGIVPSDKPAARPATASFVLPTLPPIPDQATPAADAEAAPAQATLPAAAPAHAGDAQVRVEPSQPRHADREAAHAMPLHSDARIAQPESSTLPTSPQPAEPPVRVTVTPAPVPTTAATPAAVQPATAPATPTPPVRPVTSVVTPAATSSESTPVAVSAPAATPASGATEPVVAPSPKQGDLLASSGAATPHPQASETDKPQVEPLPANGHSSGESHG</sequence>
<evidence type="ECO:0000256" key="8">
    <source>
        <dbReference type="ARBA" id="ARBA00022723"/>
    </source>
</evidence>
<feature type="region of interest" description="Disordered" evidence="17">
    <location>
        <begin position="517"/>
        <end position="564"/>
    </location>
</feature>
<evidence type="ECO:0000256" key="11">
    <source>
        <dbReference type="ARBA" id="ARBA00022801"/>
    </source>
</evidence>
<dbReference type="GO" id="GO:0005737">
    <property type="term" value="C:cytoplasm"/>
    <property type="evidence" value="ECO:0007669"/>
    <property type="project" value="UniProtKB-SubCell"/>
</dbReference>
<feature type="compositionally biased region" description="Low complexity" evidence="17">
    <location>
        <begin position="963"/>
        <end position="990"/>
    </location>
</feature>
<keyword evidence="20" id="KW-1185">Reference proteome</keyword>
<evidence type="ECO:0000256" key="1">
    <source>
        <dbReference type="ARBA" id="ARBA00005663"/>
    </source>
</evidence>
<dbReference type="EMBL" id="MWIO01000027">
    <property type="protein sequence ID" value="THD07248.1"/>
    <property type="molecule type" value="Genomic_DNA"/>
</dbReference>
<feature type="region of interest" description="Disordered" evidence="17">
    <location>
        <begin position="585"/>
        <end position="716"/>
    </location>
</feature>
<dbReference type="Proteomes" id="UP000306317">
    <property type="component" value="Unassembled WGS sequence"/>
</dbReference>
<dbReference type="GO" id="GO:0000287">
    <property type="term" value="F:magnesium ion binding"/>
    <property type="evidence" value="ECO:0007669"/>
    <property type="project" value="UniProtKB-UniRule"/>
</dbReference>
<dbReference type="FunFam" id="2.40.50.140:FF:000040">
    <property type="entry name" value="Ribonuclease E"/>
    <property type="match status" value="1"/>
</dbReference>
<dbReference type="NCBIfam" id="TIGR00757">
    <property type="entry name" value="RNaseEG"/>
    <property type="match status" value="1"/>
</dbReference>
<dbReference type="Gene3D" id="2.40.50.140">
    <property type="entry name" value="Nucleic acid-binding proteins"/>
    <property type="match status" value="1"/>
</dbReference>
<dbReference type="InterPro" id="IPR004659">
    <property type="entry name" value="RNase_E/G"/>
</dbReference>
<feature type="binding site" evidence="16">
    <location>
        <position position="301"/>
    </location>
    <ligand>
        <name>Mg(2+)</name>
        <dbReference type="ChEBI" id="CHEBI:18420"/>
        <note>catalytic</note>
    </ligand>
</feature>
<organism evidence="19 20">
    <name type="scientific">Rhodanobacter lindaniclasticus</name>
    <dbReference type="NCBI Taxonomy" id="75310"/>
    <lineage>
        <taxon>Bacteria</taxon>
        <taxon>Pseudomonadati</taxon>
        <taxon>Pseudomonadota</taxon>
        <taxon>Gammaproteobacteria</taxon>
        <taxon>Lysobacterales</taxon>
        <taxon>Rhodanobacteraceae</taxon>
        <taxon>Rhodanobacter</taxon>
    </lineage>
</organism>
<dbReference type="CDD" id="cd04453">
    <property type="entry name" value="S1_RNase_E"/>
    <property type="match status" value="1"/>
</dbReference>
<dbReference type="EC" id="3.1.26.12" evidence="16"/>
<keyword evidence="5 16" id="KW-0698">rRNA processing</keyword>
<feature type="compositionally biased region" description="Basic residues" evidence="17">
    <location>
        <begin position="750"/>
        <end position="764"/>
    </location>
</feature>
<comment type="subcellular location">
    <subcellularLocation>
        <location evidence="16">Cytoplasm</location>
    </subcellularLocation>
    <subcellularLocation>
        <location evidence="16">Cell inner membrane</location>
        <topology evidence="16">Peripheral membrane protein</topology>
        <orientation evidence="16">Cytoplasmic side</orientation>
    </subcellularLocation>
</comment>
<evidence type="ECO:0000256" key="6">
    <source>
        <dbReference type="ARBA" id="ARBA00022694"/>
    </source>
</evidence>
<comment type="caution">
    <text evidence="19">The sequence shown here is derived from an EMBL/GenBank/DDBJ whole genome shotgun (WGS) entry which is preliminary data.</text>
</comment>
<dbReference type="GO" id="GO:0000049">
    <property type="term" value="F:tRNA binding"/>
    <property type="evidence" value="ECO:0007669"/>
    <property type="project" value="UniProtKB-KW"/>
</dbReference>
<dbReference type="Pfam" id="PF20833">
    <property type="entry name" value="RNase_E_G_Thio"/>
    <property type="match status" value="1"/>
</dbReference>
<dbReference type="GO" id="GO:0006402">
    <property type="term" value="P:mRNA catabolic process"/>
    <property type="evidence" value="ECO:0007669"/>
    <property type="project" value="UniProtKB-UniRule"/>
</dbReference>
<comment type="subunit">
    <text evidence="16">Component of the RNA degradosome, which is a multiprotein complex involved in RNA processing and mRNA degradation. Within the RNA degradosome, RNase E assembles into a homotetramer formed by a dimer of dimers.</text>
</comment>
<evidence type="ECO:0000313" key="19">
    <source>
        <dbReference type="EMBL" id="THD07248.1"/>
    </source>
</evidence>
<comment type="catalytic activity">
    <reaction evidence="16">
        <text>Endonucleolytic cleavage of single-stranded RNA in A- and U-rich regions.</text>
        <dbReference type="EC" id="3.1.26.12"/>
    </reaction>
</comment>
<comment type="function">
    <text evidence="16">Endoribonuclease that plays a central role in RNA processing and decay. Required for the maturation of 5S and 16S rRNAs and the majority of tRNAs. Also involved in the degradation of most mRNAs.</text>
</comment>
<dbReference type="GO" id="GO:0008995">
    <property type="term" value="F:ribonuclease E activity"/>
    <property type="evidence" value="ECO:0007669"/>
    <property type="project" value="UniProtKB-EC"/>
</dbReference>
<keyword evidence="12 16" id="KW-0862">Zinc</keyword>
<evidence type="ECO:0000256" key="2">
    <source>
        <dbReference type="ARBA" id="ARBA00022475"/>
    </source>
</evidence>
<feature type="binding site" evidence="16">
    <location>
        <position position="405"/>
    </location>
    <ligand>
        <name>Zn(2+)</name>
        <dbReference type="ChEBI" id="CHEBI:29105"/>
        <note>ligand shared between dimeric partners</note>
    </ligand>
</feature>
<comment type="cofactor">
    <cofactor evidence="16">
        <name>Zn(2+)</name>
        <dbReference type="ChEBI" id="CHEBI:29105"/>
    </cofactor>
    <text evidence="16">Binds 2 Zn(2+) ions per homotetramer.</text>
</comment>
<dbReference type="InterPro" id="IPR028878">
    <property type="entry name" value="RNase_E"/>
</dbReference>
<feature type="compositionally biased region" description="Low complexity" evidence="17">
    <location>
        <begin position="542"/>
        <end position="564"/>
    </location>
</feature>
<dbReference type="OrthoDB" id="9804278at2"/>
<evidence type="ECO:0000256" key="16">
    <source>
        <dbReference type="HAMAP-Rule" id="MF_00970"/>
    </source>
</evidence>
<keyword evidence="2 16" id="KW-1003">Cell membrane</keyword>
<keyword evidence="13 16" id="KW-0460">Magnesium</keyword>
<evidence type="ECO:0000256" key="9">
    <source>
        <dbReference type="ARBA" id="ARBA00022730"/>
    </source>
</evidence>
<evidence type="ECO:0000256" key="10">
    <source>
        <dbReference type="ARBA" id="ARBA00022759"/>
    </source>
</evidence>
<evidence type="ECO:0000256" key="12">
    <source>
        <dbReference type="ARBA" id="ARBA00022833"/>
    </source>
</evidence>
<keyword evidence="9 16" id="KW-0699">rRNA-binding</keyword>
<evidence type="ECO:0000256" key="3">
    <source>
        <dbReference type="ARBA" id="ARBA00022490"/>
    </source>
</evidence>
<comment type="cofactor">
    <cofactor evidence="16">
        <name>Mg(2+)</name>
        <dbReference type="ChEBI" id="CHEBI:18420"/>
    </cofactor>
    <text evidence="16">Binds 1 Mg(2+) ion per subunit.</text>
</comment>
<keyword evidence="14 16" id="KW-0694">RNA-binding</keyword>
<dbReference type="Pfam" id="PF00575">
    <property type="entry name" value="S1"/>
    <property type="match status" value="1"/>
</dbReference>
<feature type="region of interest" description="Disordered" evidence="17">
    <location>
        <begin position="733"/>
        <end position="1078"/>
    </location>
</feature>
<dbReference type="HAMAP" id="MF_00970">
    <property type="entry name" value="RNase_E"/>
    <property type="match status" value="1"/>
</dbReference>
<accession>A0A4S3KG57</accession>
<keyword evidence="16" id="KW-0820">tRNA-binding</keyword>
<feature type="binding site" evidence="16">
    <location>
        <position position="402"/>
    </location>
    <ligand>
        <name>Zn(2+)</name>
        <dbReference type="ChEBI" id="CHEBI:29105"/>
        <note>ligand shared between dimeric partners</note>
    </ligand>
</feature>
<dbReference type="GO" id="GO:0019843">
    <property type="term" value="F:rRNA binding"/>
    <property type="evidence" value="ECO:0007669"/>
    <property type="project" value="UniProtKB-KW"/>
</dbReference>
<comment type="similarity">
    <text evidence="16">Belongs to the RNase E/G family. RNase E subfamily.</text>
</comment>
<dbReference type="RefSeq" id="WP_136258594.1">
    <property type="nucleotide sequence ID" value="NZ_MWIO01000027.1"/>
</dbReference>
<evidence type="ECO:0000256" key="14">
    <source>
        <dbReference type="ARBA" id="ARBA00022884"/>
    </source>
</evidence>
<keyword evidence="10 16" id="KW-0255">Endonuclease</keyword>
<evidence type="ECO:0000256" key="13">
    <source>
        <dbReference type="ARBA" id="ARBA00022842"/>
    </source>
</evidence>
<name>A0A4S3KG57_9GAMM</name>
<evidence type="ECO:0000256" key="4">
    <source>
        <dbReference type="ARBA" id="ARBA00022519"/>
    </source>
</evidence>
<dbReference type="Gene3D" id="3.40.1260.20">
    <property type="entry name" value="Ribonuclease E, catalytic domain"/>
    <property type="match status" value="1"/>
</dbReference>
<evidence type="ECO:0000256" key="7">
    <source>
        <dbReference type="ARBA" id="ARBA00022722"/>
    </source>
</evidence>
<dbReference type="InterPro" id="IPR019307">
    <property type="entry name" value="RNA-bd_AU-1/RNase_E/G"/>
</dbReference>
<keyword evidence="8 16" id="KW-0479">Metal-binding</keyword>
<feature type="region of interest" description="Required for zinc-mediated homotetramerization and catalytic activity" evidence="16">
    <location>
        <begin position="402"/>
        <end position="405"/>
    </location>
</feature>
<dbReference type="Pfam" id="PF10150">
    <property type="entry name" value="RNase_E_G"/>
    <property type="match status" value="1"/>
</dbReference>
<keyword evidence="15 16" id="KW-0472">Membrane</keyword>
<feature type="compositionally biased region" description="Polar residues" evidence="17">
    <location>
        <begin position="610"/>
        <end position="622"/>
    </location>
</feature>